<dbReference type="PANTHER" id="PTHR43861">
    <property type="entry name" value="TRANS-ACONITATE 2-METHYLTRANSFERASE-RELATED"/>
    <property type="match status" value="1"/>
</dbReference>
<dbReference type="CDD" id="cd02440">
    <property type="entry name" value="AdoMet_MTases"/>
    <property type="match status" value="1"/>
</dbReference>
<dbReference type="InterPro" id="IPR013691">
    <property type="entry name" value="MeTrfase_14"/>
</dbReference>
<evidence type="ECO:0000313" key="2">
    <source>
        <dbReference type="EMBL" id="GAN35347.1"/>
    </source>
</evidence>
<dbReference type="RefSeq" id="WP_052565515.1">
    <property type="nucleotide sequence ID" value="NZ_BAFN01000001.1"/>
</dbReference>
<feature type="domain" description="C-methyltransferase" evidence="1">
    <location>
        <begin position="265"/>
        <end position="383"/>
    </location>
</feature>
<accession>A0ABQ0K2X6</accession>
<gene>
    <name evidence="2" type="ORF">BROSI_A3898</name>
</gene>
<dbReference type="GO" id="GO:0032259">
    <property type="term" value="P:methylation"/>
    <property type="evidence" value="ECO:0007669"/>
    <property type="project" value="UniProtKB-KW"/>
</dbReference>
<keyword evidence="2" id="KW-0808">Transferase</keyword>
<dbReference type="Proteomes" id="UP000032309">
    <property type="component" value="Unassembled WGS sequence"/>
</dbReference>
<dbReference type="Gene3D" id="3.40.50.720">
    <property type="entry name" value="NAD(P)-binding Rossmann-like Domain"/>
    <property type="match status" value="1"/>
</dbReference>
<evidence type="ECO:0000313" key="3">
    <source>
        <dbReference type="Proteomes" id="UP000032309"/>
    </source>
</evidence>
<dbReference type="Gene3D" id="3.40.50.150">
    <property type="entry name" value="Vaccinia Virus protein VP39"/>
    <property type="match status" value="1"/>
</dbReference>
<keyword evidence="3" id="KW-1185">Reference proteome</keyword>
<proteinExistence type="predicted"/>
<dbReference type="Pfam" id="PF08484">
    <property type="entry name" value="Methyltransf_14"/>
    <property type="match status" value="1"/>
</dbReference>
<dbReference type="Pfam" id="PF13489">
    <property type="entry name" value="Methyltransf_23"/>
    <property type="match status" value="1"/>
</dbReference>
<evidence type="ECO:0000259" key="1">
    <source>
        <dbReference type="Pfam" id="PF08484"/>
    </source>
</evidence>
<protein>
    <submittedName>
        <fullName evidence="2">SAM-dependent methyltransferases</fullName>
    </submittedName>
</protein>
<keyword evidence="2" id="KW-0489">Methyltransferase</keyword>
<name>A0ABQ0K2X6_9BACT</name>
<dbReference type="SUPFAM" id="SSF53335">
    <property type="entry name" value="S-adenosyl-L-methionine-dependent methyltransferases"/>
    <property type="match status" value="1"/>
</dbReference>
<reference evidence="3" key="1">
    <citation type="journal article" date="2015" name="Genome Announc.">
        <title>Draft Genome Sequence of an Anaerobic Ammonium-Oxidizing Bacterium, "Candidatus Brocadia sinica".</title>
        <authorList>
            <person name="Oshiki M."/>
            <person name="Shinyako-Hata K."/>
            <person name="Satoh H."/>
            <person name="Okabe S."/>
        </authorList>
    </citation>
    <scope>NUCLEOTIDE SEQUENCE [LARGE SCALE GENOMIC DNA]</scope>
    <source>
        <strain evidence="3">JPN1</strain>
    </source>
</reference>
<dbReference type="GO" id="GO:0008168">
    <property type="term" value="F:methyltransferase activity"/>
    <property type="evidence" value="ECO:0007669"/>
    <property type="project" value="UniProtKB-KW"/>
</dbReference>
<dbReference type="InterPro" id="IPR029063">
    <property type="entry name" value="SAM-dependent_MTases_sf"/>
</dbReference>
<comment type="caution">
    <text evidence="2">The sequence shown here is derived from an EMBL/GenBank/DDBJ whole genome shotgun (WGS) entry which is preliminary data.</text>
</comment>
<organism evidence="2 3">
    <name type="scientific">Candidatus Brocadia sinica JPN1</name>
    <dbReference type="NCBI Taxonomy" id="1197129"/>
    <lineage>
        <taxon>Bacteria</taxon>
        <taxon>Pseudomonadati</taxon>
        <taxon>Planctomycetota</taxon>
        <taxon>Candidatus Brocadiia</taxon>
        <taxon>Candidatus Brocadiales</taxon>
        <taxon>Candidatus Brocadiaceae</taxon>
        <taxon>Candidatus Brocadia</taxon>
    </lineage>
</organism>
<sequence length="397" mass="45274">MSKESVSESTCPVCVSKNISGIIEIPQVPVHCNLLWSTRDEALRAPTGDIHIGCCKDCGHIFNLTFDPSLMKYTKDYENSLYFSPRFKSYADTLATHLINRYDLRNKEIIEIGCGNGDFLTLLCKLGGNRGFGFDPGYVHKSNNGADTGNITFIQDFYSERYAAYKADIICCRHVLEHIRFPRDFLDNLRRAIGNRHNTIVFFEVPNALFILRDLSIWDIIYEHCSYFNSLSLARLFASCGFSVNDVAESFEGQFLCIEAMPGEVAGHFSLERLNTLNTIMRYAAEFSSTHQKRIDEWKYKLERFKYSGKRIVVWGAGSKGVTFLNAIKPKNQIHYIVDINPRKQNMFVAGTAQQIVPPVFLQDYRPDIILIMNPLYRDEISMLASNMNLTAELVLV</sequence>
<dbReference type="EMBL" id="BAFN01000001">
    <property type="protein sequence ID" value="GAN35347.1"/>
    <property type="molecule type" value="Genomic_DNA"/>
</dbReference>